<evidence type="ECO:0000256" key="3">
    <source>
        <dbReference type="ARBA" id="ARBA00022448"/>
    </source>
</evidence>
<comment type="similarity">
    <text evidence="2">Belongs to the ABC transporter superfamily.</text>
</comment>
<evidence type="ECO:0000313" key="10">
    <source>
        <dbReference type="Proteomes" id="UP000313645"/>
    </source>
</evidence>
<evidence type="ECO:0000256" key="5">
    <source>
        <dbReference type="ARBA" id="ARBA00022741"/>
    </source>
</evidence>
<dbReference type="Proteomes" id="UP000313645">
    <property type="component" value="Unassembled WGS sequence"/>
</dbReference>
<proteinExistence type="inferred from homology"/>
<evidence type="ECO:0000256" key="1">
    <source>
        <dbReference type="ARBA" id="ARBA00004202"/>
    </source>
</evidence>
<evidence type="ECO:0000256" key="4">
    <source>
        <dbReference type="ARBA" id="ARBA00022475"/>
    </source>
</evidence>
<keyword evidence="3" id="KW-0813">Transport</keyword>
<dbReference type="SUPFAM" id="SSF52540">
    <property type="entry name" value="P-loop containing nucleoside triphosphate hydrolases"/>
    <property type="match status" value="1"/>
</dbReference>
<accession>A0ABY1ZQ77</accession>
<keyword evidence="10" id="KW-1185">Reference proteome</keyword>
<dbReference type="InterPro" id="IPR050166">
    <property type="entry name" value="ABC_transporter_ATP-bind"/>
</dbReference>
<protein>
    <submittedName>
        <fullName evidence="9">ABC transporter ATP-binding protein</fullName>
    </submittedName>
</protein>
<comment type="subcellular location">
    <subcellularLocation>
        <location evidence="1">Cell membrane</location>
        <topology evidence="1">Peripheral membrane protein</topology>
    </subcellularLocation>
</comment>
<keyword evidence="5" id="KW-0547">Nucleotide-binding</keyword>
<reference evidence="9 10" key="1">
    <citation type="submission" date="2019-02" db="EMBL/GenBank/DDBJ databases">
        <title>Marinobacter halodurans sp. nov., a marine bacterium isolated from sea tidal flat.</title>
        <authorList>
            <person name="Yoo Y."/>
            <person name="Lee D.W."/>
            <person name="Kim B.S."/>
            <person name="Kim J.-J."/>
        </authorList>
    </citation>
    <scope>NUCLEOTIDE SEQUENCE [LARGE SCALE GENOMIC DNA]</scope>
    <source>
        <strain evidence="9 10">YJ-S3-2</strain>
    </source>
</reference>
<dbReference type="RefSeq" id="WP_131478506.1">
    <property type="nucleotide sequence ID" value="NZ_SJDL01000002.1"/>
</dbReference>
<dbReference type="GO" id="GO:0005524">
    <property type="term" value="F:ATP binding"/>
    <property type="evidence" value="ECO:0007669"/>
    <property type="project" value="UniProtKB-KW"/>
</dbReference>
<organism evidence="9 10">
    <name type="scientific">Marinobacter halodurans</name>
    <dbReference type="NCBI Taxonomy" id="2528979"/>
    <lineage>
        <taxon>Bacteria</taxon>
        <taxon>Pseudomonadati</taxon>
        <taxon>Pseudomonadota</taxon>
        <taxon>Gammaproteobacteria</taxon>
        <taxon>Pseudomonadales</taxon>
        <taxon>Marinobacteraceae</taxon>
        <taxon>Marinobacter</taxon>
    </lineage>
</organism>
<dbReference type="Pfam" id="PF00005">
    <property type="entry name" value="ABC_tran"/>
    <property type="match status" value="1"/>
</dbReference>
<comment type="caution">
    <text evidence="9">The sequence shown here is derived from an EMBL/GenBank/DDBJ whole genome shotgun (WGS) entry which is preliminary data.</text>
</comment>
<evidence type="ECO:0000256" key="2">
    <source>
        <dbReference type="ARBA" id="ARBA00005417"/>
    </source>
</evidence>
<dbReference type="InterPro" id="IPR017871">
    <property type="entry name" value="ABC_transporter-like_CS"/>
</dbReference>
<dbReference type="InterPro" id="IPR003439">
    <property type="entry name" value="ABC_transporter-like_ATP-bd"/>
</dbReference>
<dbReference type="InterPro" id="IPR027417">
    <property type="entry name" value="P-loop_NTPase"/>
</dbReference>
<keyword evidence="6 9" id="KW-0067">ATP-binding</keyword>
<dbReference type="InterPro" id="IPR003593">
    <property type="entry name" value="AAA+_ATPase"/>
</dbReference>
<feature type="domain" description="ABC transporter" evidence="8">
    <location>
        <begin position="2"/>
        <end position="249"/>
    </location>
</feature>
<gene>
    <name evidence="9" type="ORF">EZI54_02000</name>
</gene>
<keyword evidence="7" id="KW-0472">Membrane</keyword>
<dbReference type="PANTHER" id="PTHR42788">
    <property type="entry name" value="TAURINE IMPORT ATP-BINDING PROTEIN-RELATED"/>
    <property type="match status" value="1"/>
</dbReference>
<dbReference type="PROSITE" id="PS00211">
    <property type="entry name" value="ABC_TRANSPORTER_1"/>
    <property type="match status" value="1"/>
</dbReference>
<name>A0ABY1ZQ77_9GAMM</name>
<keyword evidence="4" id="KW-1003">Cell membrane</keyword>
<dbReference type="PANTHER" id="PTHR42788:SF7">
    <property type="entry name" value="NITRATE ABC TRANSPORTER ATP-BINDING PROTEIN"/>
    <property type="match status" value="1"/>
</dbReference>
<evidence type="ECO:0000256" key="7">
    <source>
        <dbReference type="ARBA" id="ARBA00023136"/>
    </source>
</evidence>
<evidence type="ECO:0000259" key="8">
    <source>
        <dbReference type="PROSITE" id="PS50893"/>
    </source>
</evidence>
<evidence type="ECO:0000256" key="6">
    <source>
        <dbReference type="ARBA" id="ARBA00022840"/>
    </source>
</evidence>
<evidence type="ECO:0000313" key="9">
    <source>
        <dbReference type="EMBL" id="TBW59108.1"/>
    </source>
</evidence>
<dbReference type="EMBL" id="SJDL01000002">
    <property type="protein sequence ID" value="TBW59108.1"/>
    <property type="molecule type" value="Genomic_DNA"/>
</dbReference>
<dbReference type="SMART" id="SM00382">
    <property type="entry name" value="AAA"/>
    <property type="match status" value="1"/>
</dbReference>
<dbReference type="PROSITE" id="PS50893">
    <property type="entry name" value="ABC_TRANSPORTER_2"/>
    <property type="match status" value="1"/>
</dbReference>
<sequence>MIAAQNLRLTFGKGTPLENPALCGLSLTVNQGEFVTVIGSNGAGKSTFLNALSGEVLVDSGVIEVDGEDVTKLPTHKRAGRVSRVFQDPLAGTCENLTIEENMALAIKRGMRRGLGTAVKTRYRDRFREGLATLNLGLENRLGDKMGLLSGGQRQAVSLLMASLNPSSILLLDEHTAALDPRTAEFVLDLTKRIIREQEKTALMVTHSMKQALEVGDRTVMLHQGQVVFDIAGQDREGLTVSDLLKLFEKQRGIEVTDDSLLLG</sequence>
<dbReference type="Gene3D" id="3.40.50.300">
    <property type="entry name" value="P-loop containing nucleotide triphosphate hydrolases"/>
    <property type="match status" value="1"/>
</dbReference>